<dbReference type="PANTHER" id="PTHR11070:SF2">
    <property type="entry name" value="ATP-DEPENDENT DNA HELICASE SRS2"/>
    <property type="match status" value="1"/>
</dbReference>
<dbReference type="PROSITE" id="PS51217">
    <property type="entry name" value="UVRD_HELICASE_CTER"/>
    <property type="match status" value="1"/>
</dbReference>
<keyword evidence="9" id="KW-0234">DNA repair</keyword>
<evidence type="ECO:0000256" key="9">
    <source>
        <dbReference type="ARBA" id="ARBA00023204"/>
    </source>
</evidence>
<evidence type="ECO:0000256" key="13">
    <source>
        <dbReference type="ARBA" id="ARBA00034923"/>
    </source>
</evidence>
<dbReference type="InterPro" id="IPR038726">
    <property type="entry name" value="PDDEXK_AddAB-type"/>
</dbReference>
<evidence type="ECO:0000256" key="1">
    <source>
        <dbReference type="ARBA" id="ARBA00022722"/>
    </source>
</evidence>
<evidence type="ECO:0000256" key="8">
    <source>
        <dbReference type="ARBA" id="ARBA00023125"/>
    </source>
</evidence>
<dbReference type="InterPro" id="IPR011604">
    <property type="entry name" value="PDDEXK-like_dom_sf"/>
</dbReference>
<dbReference type="GO" id="GO:0043138">
    <property type="term" value="F:3'-5' DNA helicase activity"/>
    <property type="evidence" value="ECO:0007669"/>
    <property type="project" value="UniProtKB-EC"/>
</dbReference>
<sequence length="1115" mass="122332">MTQLNDATRTQNRAADPAASTWVTANAGSGKTRVLTDRVARLLLRGVRPEQILCLTYTKAAAAEMQNRLFAGLGAWAMMEDAALRKALAQLGEGADLPTEQLNAARRLFAAALEAPGGLKIQTIHAFCAAILRQFPLEAGVSPGFRELDDRRSTELRLDLLNQMTVDAAQVTRALAVETGGSDPEDLLKAIEGMRTALSAPFDETRLRAHLGLGSNETLEGVLNTTILPDDMEMLTGLIPVLEASTKKTDWATAETFAHIAGLEDRQTQIAALEKLLLTGATAASPYSAKIRALPTKAIWEAHDPAVMDHLEKLMLRVEAARPKRLALATVERARILHDFASRFLAAFEARKSAEGVLDFTDLIEKTRTLMADPAVAQWVLYRLDGRIRHILVDEAQDTAPPQWDVIRAIADAFFDGTHMQDSPRTLFVVGDEKQSIYSFQGAAPQAFNDMRDHFDTALDQAGSALNRVGLAYSFRSAAPILRVVDEMLGAAPGRAGLDPARSEDWRHRAFHETLPGRVELWPYVTKPEKPEQPKWYEPVDADSPEDPNLIIAQQTAAQIKELIGTPLVTTEGTRPVTPGDILILVRKRTKLFHPLLRNLKALDLPVAGADVLMLTDELAVKDILSLMRFAVTEQDDLSLAEALRSPLFGLSEDDLFRLAYPRGDRLLWAQLRDHSQHHEVIAALHRVRAAAFDRPYEMIDLILTGLEGRKKLIARLGPEAEDAIDELTAQAIAYERSEAPTITGFLHWLTAGEISVKREQDRARDEIRVMTVHGAKGLEAPIVILPECGKNSRDGEDKRKILLLDKDIPIWTPRASDSPEAVLADKSAQKQRNIEESERLLYVAMTRAENWLIVRGGGEEEKPPQSPEDVAKTSWHSKIAQAMRAAGAVEEGGRLVLQSPDWGVATLPEPAVEDRTEAAVTLPDWAHDPAPPSPAAAATVTPTELSEGLSHALPGEPDQDALARGTAIHRLLEVLPGLPDRAQAARSLGLTEYLEEVARVLDAPALGWVWGEALTELPFVLPLEGRDVVGMMDRVLIAPDSIHIVDFKSNRVVPRQPEEVPDGLILQLALYHLAAQRIWPDRACRATLLWTHDASATEIPHSILCAALSRAGIS</sequence>
<evidence type="ECO:0000256" key="14">
    <source>
        <dbReference type="ARBA" id="ARBA00048988"/>
    </source>
</evidence>
<reference evidence="19 20" key="1">
    <citation type="submission" date="2020-08" db="EMBL/GenBank/DDBJ databases">
        <title>Genomic Encyclopedia of Type Strains, Phase IV (KMG-IV): sequencing the most valuable type-strain genomes for metagenomic binning, comparative biology and taxonomic classification.</title>
        <authorList>
            <person name="Goeker M."/>
        </authorList>
    </citation>
    <scope>NUCLEOTIDE SEQUENCE [LARGE SCALE GENOMIC DNA]</scope>
    <source>
        <strain evidence="19 20">DSM 103377</strain>
    </source>
</reference>
<dbReference type="InterPro" id="IPR000212">
    <property type="entry name" value="DNA_helicase_UvrD/REP"/>
</dbReference>
<dbReference type="Pfam" id="PF13361">
    <property type="entry name" value="UvrD_C"/>
    <property type="match status" value="1"/>
</dbReference>
<dbReference type="InterPro" id="IPR014151">
    <property type="entry name" value="DNA_helicase_AddA"/>
</dbReference>
<evidence type="ECO:0000256" key="3">
    <source>
        <dbReference type="ARBA" id="ARBA00022763"/>
    </source>
</evidence>
<comment type="catalytic activity">
    <reaction evidence="14">
        <text>ATP + H2O = ADP + phosphate + H(+)</text>
        <dbReference type="Rhea" id="RHEA:13065"/>
        <dbReference type="ChEBI" id="CHEBI:15377"/>
        <dbReference type="ChEBI" id="CHEBI:15378"/>
        <dbReference type="ChEBI" id="CHEBI:30616"/>
        <dbReference type="ChEBI" id="CHEBI:43474"/>
        <dbReference type="ChEBI" id="CHEBI:456216"/>
        <dbReference type="EC" id="5.6.2.4"/>
    </reaction>
</comment>
<dbReference type="InterPro" id="IPR014016">
    <property type="entry name" value="UvrD-like_ATP-bd"/>
</dbReference>
<keyword evidence="6" id="KW-0269">Exonuclease</keyword>
<evidence type="ECO:0000256" key="16">
    <source>
        <dbReference type="SAM" id="MobiDB-lite"/>
    </source>
</evidence>
<feature type="domain" description="UvrD-like helicase ATP-binding" evidence="17">
    <location>
        <begin position="4"/>
        <end position="478"/>
    </location>
</feature>
<evidence type="ECO:0000313" key="20">
    <source>
        <dbReference type="Proteomes" id="UP000553766"/>
    </source>
</evidence>
<comment type="catalytic activity">
    <reaction evidence="11">
        <text>Couples ATP hydrolysis with the unwinding of duplex DNA by translocating in the 3'-5' direction.</text>
        <dbReference type="EC" id="5.6.2.4"/>
    </reaction>
</comment>
<dbReference type="Gene3D" id="3.90.320.10">
    <property type="match status" value="1"/>
</dbReference>
<dbReference type="PANTHER" id="PTHR11070">
    <property type="entry name" value="UVRD / RECB / PCRA DNA HELICASE FAMILY MEMBER"/>
    <property type="match status" value="1"/>
</dbReference>
<dbReference type="NCBIfam" id="TIGR02784">
    <property type="entry name" value="addA_alphas"/>
    <property type="match status" value="1"/>
</dbReference>
<keyword evidence="2 15" id="KW-0547">Nucleotide-binding</keyword>
<keyword evidence="10" id="KW-0413">Isomerase</keyword>
<dbReference type="Proteomes" id="UP000553766">
    <property type="component" value="Unassembled WGS sequence"/>
</dbReference>
<evidence type="ECO:0000256" key="10">
    <source>
        <dbReference type="ARBA" id="ARBA00023235"/>
    </source>
</evidence>
<dbReference type="InterPro" id="IPR027417">
    <property type="entry name" value="P-loop_NTPase"/>
</dbReference>
<evidence type="ECO:0000256" key="6">
    <source>
        <dbReference type="ARBA" id="ARBA00022839"/>
    </source>
</evidence>
<dbReference type="Gene3D" id="3.40.50.300">
    <property type="entry name" value="P-loop containing nucleotide triphosphate hydrolases"/>
    <property type="match status" value="3"/>
</dbReference>
<evidence type="ECO:0000256" key="7">
    <source>
        <dbReference type="ARBA" id="ARBA00022840"/>
    </source>
</evidence>
<evidence type="ECO:0000256" key="12">
    <source>
        <dbReference type="ARBA" id="ARBA00034808"/>
    </source>
</evidence>
<dbReference type="RefSeq" id="WP_184007249.1">
    <property type="nucleotide sequence ID" value="NZ_JACIJS010000001.1"/>
</dbReference>
<keyword evidence="4 15" id="KW-0378">Hydrolase</keyword>
<proteinExistence type="predicted"/>
<accession>A0A840WFV3</accession>
<dbReference type="AlphaFoldDB" id="A0A840WFV3"/>
<dbReference type="SUPFAM" id="SSF52540">
    <property type="entry name" value="P-loop containing nucleoside triphosphate hydrolases"/>
    <property type="match status" value="1"/>
</dbReference>
<dbReference type="GO" id="GO:0000725">
    <property type="term" value="P:recombinational repair"/>
    <property type="evidence" value="ECO:0007669"/>
    <property type="project" value="TreeGrafter"/>
</dbReference>
<protein>
    <recommendedName>
        <fullName evidence="12">DNA 3'-5' helicase</fullName>
        <ecNumber evidence="12">5.6.2.4</ecNumber>
    </recommendedName>
    <alternativeName>
        <fullName evidence="13">DNA 3'-5' helicase II</fullName>
    </alternativeName>
</protein>
<dbReference type="InterPro" id="IPR011335">
    <property type="entry name" value="Restrct_endonuc-II-like"/>
</dbReference>
<feature type="compositionally biased region" description="Polar residues" evidence="16">
    <location>
        <begin position="1"/>
        <end position="13"/>
    </location>
</feature>
<keyword evidence="3" id="KW-0227">DNA damage</keyword>
<dbReference type="Gene3D" id="3.30.160.800">
    <property type="match status" value="1"/>
</dbReference>
<name>A0A840WFV3_9RHOB</name>
<dbReference type="Gene3D" id="1.10.486.10">
    <property type="entry name" value="PCRA, domain 4"/>
    <property type="match status" value="1"/>
</dbReference>
<feature type="domain" description="UvrD-like helicase C-terminal" evidence="18">
    <location>
        <begin position="500"/>
        <end position="778"/>
    </location>
</feature>
<dbReference type="GO" id="GO:0003677">
    <property type="term" value="F:DNA binding"/>
    <property type="evidence" value="ECO:0007669"/>
    <property type="project" value="UniProtKB-KW"/>
</dbReference>
<dbReference type="GO" id="GO:0033202">
    <property type="term" value="C:DNA helicase complex"/>
    <property type="evidence" value="ECO:0007669"/>
    <property type="project" value="TreeGrafter"/>
</dbReference>
<feature type="region of interest" description="Disordered" evidence="16">
    <location>
        <begin position="1"/>
        <end position="21"/>
    </location>
</feature>
<evidence type="ECO:0000313" key="19">
    <source>
        <dbReference type="EMBL" id="MBB5514038.1"/>
    </source>
</evidence>
<dbReference type="GO" id="GO:0005524">
    <property type="term" value="F:ATP binding"/>
    <property type="evidence" value="ECO:0007669"/>
    <property type="project" value="UniProtKB-UniRule"/>
</dbReference>
<keyword evidence="20" id="KW-1185">Reference proteome</keyword>
<evidence type="ECO:0000256" key="2">
    <source>
        <dbReference type="ARBA" id="ARBA00022741"/>
    </source>
</evidence>
<dbReference type="InterPro" id="IPR014017">
    <property type="entry name" value="DNA_helicase_UvrD-like_C"/>
</dbReference>
<comment type="caution">
    <text evidence="19">The sequence shown here is derived from an EMBL/GenBank/DDBJ whole genome shotgun (WGS) entry which is preliminary data.</text>
</comment>
<gene>
    <name evidence="19" type="ORF">FHS89_000036</name>
</gene>
<keyword evidence="7 15" id="KW-0067">ATP-binding</keyword>
<keyword evidence="5 15" id="KW-0347">Helicase</keyword>
<dbReference type="GO" id="GO:0005829">
    <property type="term" value="C:cytosol"/>
    <property type="evidence" value="ECO:0007669"/>
    <property type="project" value="TreeGrafter"/>
</dbReference>
<dbReference type="EC" id="5.6.2.4" evidence="12"/>
<keyword evidence="1" id="KW-0540">Nuclease</keyword>
<evidence type="ECO:0000259" key="18">
    <source>
        <dbReference type="PROSITE" id="PS51217"/>
    </source>
</evidence>
<dbReference type="PROSITE" id="PS51198">
    <property type="entry name" value="UVRD_HELICASE_ATP_BIND"/>
    <property type="match status" value="1"/>
</dbReference>
<dbReference type="Pfam" id="PF12705">
    <property type="entry name" value="PDDEXK_1"/>
    <property type="match status" value="1"/>
</dbReference>
<organism evidence="19 20">
    <name type="scientific">Rubricella aquisinus</name>
    <dbReference type="NCBI Taxonomy" id="2028108"/>
    <lineage>
        <taxon>Bacteria</taxon>
        <taxon>Pseudomonadati</taxon>
        <taxon>Pseudomonadota</taxon>
        <taxon>Alphaproteobacteria</taxon>
        <taxon>Rhodobacterales</taxon>
        <taxon>Paracoccaceae</taxon>
        <taxon>Rubricella</taxon>
    </lineage>
</organism>
<dbReference type="SUPFAM" id="SSF52980">
    <property type="entry name" value="Restriction endonuclease-like"/>
    <property type="match status" value="1"/>
</dbReference>
<evidence type="ECO:0000259" key="17">
    <source>
        <dbReference type="PROSITE" id="PS51198"/>
    </source>
</evidence>
<dbReference type="GO" id="GO:0004527">
    <property type="term" value="F:exonuclease activity"/>
    <property type="evidence" value="ECO:0007669"/>
    <property type="project" value="UniProtKB-KW"/>
</dbReference>
<keyword evidence="8" id="KW-0238">DNA-binding</keyword>
<evidence type="ECO:0000256" key="5">
    <source>
        <dbReference type="ARBA" id="ARBA00022806"/>
    </source>
</evidence>
<evidence type="ECO:0000256" key="15">
    <source>
        <dbReference type="PROSITE-ProRule" id="PRU00560"/>
    </source>
</evidence>
<dbReference type="Pfam" id="PF00580">
    <property type="entry name" value="UvrD-helicase"/>
    <property type="match status" value="1"/>
</dbReference>
<feature type="binding site" evidence="15">
    <location>
        <begin position="25"/>
        <end position="32"/>
    </location>
    <ligand>
        <name>ATP</name>
        <dbReference type="ChEBI" id="CHEBI:30616"/>
    </ligand>
</feature>
<evidence type="ECO:0000256" key="4">
    <source>
        <dbReference type="ARBA" id="ARBA00022801"/>
    </source>
</evidence>
<dbReference type="EMBL" id="JACIJS010000001">
    <property type="protein sequence ID" value="MBB5514038.1"/>
    <property type="molecule type" value="Genomic_DNA"/>
</dbReference>
<evidence type="ECO:0000256" key="11">
    <source>
        <dbReference type="ARBA" id="ARBA00034617"/>
    </source>
</evidence>